<proteinExistence type="predicted"/>
<protein>
    <submittedName>
        <fullName evidence="1">Uncharacterized protein</fullName>
    </submittedName>
</protein>
<sequence>MVLKNLNDVSIYIVPLCDDNITWRDLTVESGFINAFTSDKNRPFLEDKVFLVYDSSVNTIESLETHCKLSRLDSYYNKRYITINKRHYTVYCLSNPKYNKDIKRLRNNGKPFTLDAMLEINRFWQGIKVPELERRLFYSWYRFGDSIEAELPEEDYYSYEDIGESL</sequence>
<name>A0AAE7RWV1_9CAUD</name>
<accession>A0AAE7RWV1</accession>
<keyword evidence="2" id="KW-1185">Reference proteome</keyword>
<dbReference type="RefSeq" id="YP_010509874.1">
    <property type="nucleotide sequence ID" value="NC_067213.1"/>
</dbReference>
<dbReference type="GeneID" id="75687369"/>
<reference evidence="1 2" key="1">
    <citation type="submission" date="2021-04" db="EMBL/GenBank/DDBJ databases">
        <authorList>
            <person name="Shkoporov A.N."/>
            <person name="Stockdale S.R."/>
            <person name="Guerin E."/>
            <person name="Ross R.P."/>
            <person name="Hill C."/>
        </authorList>
    </citation>
    <scope>NUCLEOTIDE SEQUENCE [LARGE SCALE GENOMIC DNA]</scope>
    <source>
        <strain evidence="2">cr150_1</strain>
    </source>
</reference>
<dbReference type="EMBL" id="MZ130495">
    <property type="protein sequence ID" value="QWM90934.1"/>
    <property type="molecule type" value="Genomic_DNA"/>
</dbReference>
<dbReference type="Proteomes" id="UP000827937">
    <property type="component" value="Segment"/>
</dbReference>
<dbReference type="KEGG" id="vg:75687369"/>
<evidence type="ECO:0000313" key="1">
    <source>
        <dbReference type="EMBL" id="QWM90934.1"/>
    </source>
</evidence>
<evidence type="ECO:0000313" key="2">
    <source>
        <dbReference type="Proteomes" id="UP000827937"/>
    </source>
</evidence>
<gene>
    <name evidence="1" type="primary">gp_73432</name>
</gene>
<organism evidence="1 2">
    <name type="scientific">uncultured phage cr150_1</name>
    <dbReference type="NCBI Taxonomy" id="2986413"/>
    <lineage>
        <taxon>Viruses</taxon>
        <taxon>Duplodnaviria</taxon>
        <taxon>Heunggongvirae</taxon>
        <taxon>Uroviricota</taxon>
        <taxon>Caudoviricetes</taxon>
        <taxon>Crassvirales</taxon>
        <taxon>Suoliviridae</taxon>
        <taxon>Loutivirinae</taxon>
        <taxon>Blohavirus</taxon>
        <taxon>Blohavirus faecalis</taxon>
    </lineage>
</organism>